<protein>
    <recommendedName>
        <fullName evidence="5">Btb/poz domain-containing protein 19-like</fullName>
    </recommendedName>
</protein>
<sequence>MSLECWQEVINDYEKLLENERGYDVIICVDGNEEIRAHSLVLSTRSQYFCTKLSEENVERRDGKIIIKRPDISSKLFNMILRFIYCGRIDFTAIEGFELIKLSIEVDDLNIRTLFPQIEDYLIKNQSTFLYQNTIEILETIYQRESFTKLWNFCLEKIYKEPKMLFETDKFVNLKAPLVESVFKRNDLKLDEIIGILSNYDKFNKLKEPLTELLFKRNDLDLDKIVIMLFNSDKFINLKAPLLKLIIERDDLILEEIDVWNSLLKWGLAQNPTISQDSTKWNDEEIKIIERTLHGFIPLVRFYYMSPEDFLDKIFPLKELLPKDLLNNLLTFHITPSRRANVNIPPSRQLKVDSAIIKPKNIAIFAGWIDKREYTHYIPYRFNLLYRANRDGNTAAFHAKCDNKGATIVVAKIQNSELIVGGYNPLHWDSNGAYRTTKDSFIFSFTDRNDLQTAKVGYINHGHYSNAIYCHQSNGPTFAGNFRTENYEVYQVIKK</sequence>
<dbReference type="PANTHER" id="PTHR24410:SF23">
    <property type="entry name" value="BTB DOMAIN-CONTAINING PROTEIN-RELATED"/>
    <property type="match status" value="1"/>
</dbReference>
<dbReference type="SMART" id="SM00225">
    <property type="entry name" value="BTB"/>
    <property type="match status" value="1"/>
</dbReference>
<dbReference type="Pfam" id="PF07534">
    <property type="entry name" value="TLD"/>
    <property type="match status" value="1"/>
</dbReference>
<evidence type="ECO:0000259" key="2">
    <source>
        <dbReference type="PROSITE" id="PS51886"/>
    </source>
</evidence>
<dbReference type="SUPFAM" id="SSF54695">
    <property type="entry name" value="POZ domain"/>
    <property type="match status" value="1"/>
</dbReference>
<dbReference type="EMBL" id="JEMT01027294">
    <property type="protein sequence ID" value="EXX57688.1"/>
    <property type="molecule type" value="Genomic_DNA"/>
</dbReference>
<dbReference type="CDD" id="cd18186">
    <property type="entry name" value="BTB_POZ_ZBTB_KLHL-like"/>
    <property type="match status" value="1"/>
</dbReference>
<dbReference type="PROSITE" id="PS51886">
    <property type="entry name" value="TLDC"/>
    <property type="match status" value="1"/>
</dbReference>
<dbReference type="InterPro" id="IPR006571">
    <property type="entry name" value="TLDc_dom"/>
</dbReference>
<evidence type="ECO:0000313" key="4">
    <source>
        <dbReference type="Proteomes" id="UP000022910"/>
    </source>
</evidence>
<name>A0A015LSP4_RHIIW</name>
<dbReference type="HOGENOM" id="CLU_021542_0_1_1"/>
<keyword evidence="4" id="KW-1185">Reference proteome</keyword>
<gene>
    <name evidence="3" type="ORF">RirG_204840</name>
</gene>
<evidence type="ECO:0000313" key="3">
    <source>
        <dbReference type="EMBL" id="EXX57688.1"/>
    </source>
</evidence>
<comment type="caution">
    <text evidence="3">The sequence shown here is derived from an EMBL/GenBank/DDBJ whole genome shotgun (WGS) entry which is preliminary data.</text>
</comment>
<organism evidence="3 4">
    <name type="scientific">Rhizophagus irregularis (strain DAOM 197198w)</name>
    <name type="common">Glomus intraradices</name>
    <dbReference type="NCBI Taxonomy" id="1432141"/>
    <lineage>
        <taxon>Eukaryota</taxon>
        <taxon>Fungi</taxon>
        <taxon>Fungi incertae sedis</taxon>
        <taxon>Mucoromycota</taxon>
        <taxon>Glomeromycotina</taxon>
        <taxon>Glomeromycetes</taxon>
        <taxon>Glomerales</taxon>
        <taxon>Glomeraceae</taxon>
        <taxon>Rhizophagus</taxon>
    </lineage>
</organism>
<dbReference type="Proteomes" id="UP000022910">
    <property type="component" value="Unassembled WGS sequence"/>
</dbReference>
<reference evidence="3 4" key="1">
    <citation type="submission" date="2014-02" db="EMBL/GenBank/DDBJ databases">
        <title>Single nucleus genome sequencing reveals high similarity among nuclei of an endomycorrhizal fungus.</title>
        <authorList>
            <person name="Lin K."/>
            <person name="Geurts R."/>
            <person name="Zhang Z."/>
            <person name="Limpens E."/>
            <person name="Saunders D.G."/>
            <person name="Mu D."/>
            <person name="Pang E."/>
            <person name="Cao H."/>
            <person name="Cha H."/>
            <person name="Lin T."/>
            <person name="Zhou Q."/>
            <person name="Shang Y."/>
            <person name="Li Y."/>
            <person name="Ivanov S."/>
            <person name="Sharma T."/>
            <person name="Velzen R.V."/>
            <person name="Ruijter N.D."/>
            <person name="Aanen D.K."/>
            <person name="Win J."/>
            <person name="Kamoun S."/>
            <person name="Bisseling T."/>
            <person name="Huang S."/>
        </authorList>
    </citation>
    <scope>NUCLEOTIDE SEQUENCE [LARGE SCALE GENOMIC DNA]</scope>
    <source>
        <strain evidence="4">DAOM197198w</strain>
    </source>
</reference>
<dbReference type="PANTHER" id="PTHR24410">
    <property type="entry name" value="HL07962P-RELATED"/>
    <property type="match status" value="1"/>
</dbReference>
<accession>A0A015LSP4</accession>
<dbReference type="InterPro" id="IPR051481">
    <property type="entry name" value="BTB-POZ/Galectin-3-binding"/>
</dbReference>
<evidence type="ECO:0008006" key="5">
    <source>
        <dbReference type="Google" id="ProtNLM"/>
    </source>
</evidence>
<dbReference type="Gene3D" id="3.30.710.10">
    <property type="entry name" value="Potassium Channel Kv1.1, Chain A"/>
    <property type="match status" value="1"/>
</dbReference>
<dbReference type="PROSITE" id="PS50097">
    <property type="entry name" value="BTB"/>
    <property type="match status" value="1"/>
</dbReference>
<proteinExistence type="predicted"/>
<dbReference type="Gene3D" id="1.25.40.420">
    <property type="match status" value="1"/>
</dbReference>
<dbReference type="Pfam" id="PF00651">
    <property type="entry name" value="BTB"/>
    <property type="match status" value="1"/>
</dbReference>
<dbReference type="InterPro" id="IPR000210">
    <property type="entry name" value="BTB/POZ_dom"/>
</dbReference>
<feature type="domain" description="TLDc" evidence="2">
    <location>
        <begin position="355"/>
        <end position="493"/>
    </location>
</feature>
<evidence type="ECO:0000259" key="1">
    <source>
        <dbReference type="PROSITE" id="PS50097"/>
    </source>
</evidence>
<dbReference type="AlphaFoldDB" id="A0A015LSP4"/>
<dbReference type="InterPro" id="IPR011333">
    <property type="entry name" value="SKP1/BTB/POZ_sf"/>
</dbReference>
<feature type="domain" description="BTB" evidence="1">
    <location>
        <begin position="23"/>
        <end position="93"/>
    </location>
</feature>